<name>A0A7C9AZR9_OPUST</name>
<feature type="region of interest" description="Disordered" evidence="1">
    <location>
        <begin position="91"/>
        <end position="110"/>
    </location>
</feature>
<reference evidence="2" key="2">
    <citation type="submission" date="2020-07" db="EMBL/GenBank/DDBJ databases">
        <authorList>
            <person name="Vera ALvarez R."/>
            <person name="Arias-Moreno D.M."/>
            <person name="Jimenez-Jacinto V."/>
            <person name="Jimenez-Bremont J.F."/>
            <person name="Swaminathan K."/>
            <person name="Moose S.P."/>
            <person name="Guerrero-Gonzalez M.L."/>
            <person name="Marino-Ramirez L."/>
            <person name="Landsman D."/>
            <person name="Rodriguez-Kessler M."/>
            <person name="Delgado-Sanchez P."/>
        </authorList>
    </citation>
    <scope>NUCLEOTIDE SEQUENCE</scope>
    <source>
        <tissue evidence="2">Cladode</tissue>
    </source>
</reference>
<reference evidence="2" key="1">
    <citation type="journal article" date="2013" name="J. Plant Res.">
        <title>Effect of fungi and light on seed germination of three Opuntia species from semiarid lands of central Mexico.</title>
        <authorList>
            <person name="Delgado-Sanchez P."/>
            <person name="Jimenez-Bremont J.F."/>
            <person name="Guerrero-Gonzalez Mde L."/>
            <person name="Flores J."/>
        </authorList>
    </citation>
    <scope>NUCLEOTIDE SEQUENCE</scope>
    <source>
        <tissue evidence="2">Cladode</tissue>
    </source>
</reference>
<sequence>MIEGAVSEAPMQKPELSFIEGNFLQLRDRKEEPRGDTRLVDGGCGLQRGVVSKVRSGLSHEHAQKDNERLALAASLAIGLVPGSLVKETMPLRHRGHGIDPGGPLATPEE</sequence>
<evidence type="ECO:0000313" key="2">
    <source>
        <dbReference type="EMBL" id="MBA4679636.1"/>
    </source>
</evidence>
<accession>A0A7C9AZR9</accession>
<proteinExistence type="predicted"/>
<dbReference type="AlphaFoldDB" id="A0A7C9AZR9"/>
<dbReference type="EMBL" id="GISG01284052">
    <property type="protein sequence ID" value="MBA4679635.1"/>
    <property type="molecule type" value="Transcribed_RNA"/>
</dbReference>
<protein>
    <submittedName>
        <fullName evidence="2">Uncharacterized protein</fullName>
    </submittedName>
</protein>
<evidence type="ECO:0000256" key="1">
    <source>
        <dbReference type="SAM" id="MobiDB-lite"/>
    </source>
</evidence>
<dbReference type="EMBL" id="GISG01284053">
    <property type="protein sequence ID" value="MBA4679636.1"/>
    <property type="molecule type" value="Transcribed_RNA"/>
</dbReference>
<organism evidence="2">
    <name type="scientific">Opuntia streptacantha</name>
    <name type="common">Prickly pear cactus</name>
    <name type="synonym">Opuntia cardona</name>
    <dbReference type="NCBI Taxonomy" id="393608"/>
    <lineage>
        <taxon>Eukaryota</taxon>
        <taxon>Viridiplantae</taxon>
        <taxon>Streptophyta</taxon>
        <taxon>Embryophyta</taxon>
        <taxon>Tracheophyta</taxon>
        <taxon>Spermatophyta</taxon>
        <taxon>Magnoliopsida</taxon>
        <taxon>eudicotyledons</taxon>
        <taxon>Gunneridae</taxon>
        <taxon>Pentapetalae</taxon>
        <taxon>Caryophyllales</taxon>
        <taxon>Cactineae</taxon>
        <taxon>Cactaceae</taxon>
        <taxon>Opuntioideae</taxon>
        <taxon>Opuntia</taxon>
    </lineage>
</organism>